<feature type="transmembrane region" description="Helical" evidence="8">
    <location>
        <begin position="444"/>
        <end position="461"/>
    </location>
</feature>
<evidence type="ECO:0000259" key="9">
    <source>
        <dbReference type="Pfam" id="PF13231"/>
    </source>
</evidence>
<feature type="transmembrane region" description="Helical" evidence="8">
    <location>
        <begin position="164"/>
        <end position="181"/>
    </location>
</feature>
<feature type="transmembrane region" description="Helical" evidence="8">
    <location>
        <begin position="12"/>
        <end position="33"/>
    </location>
</feature>
<gene>
    <name evidence="10" type="ORF">NCI00_16670</name>
</gene>
<keyword evidence="5 8" id="KW-0812">Transmembrane</keyword>
<feature type="transmembrane region" description="Helical" evidence="8">
    <location>
        <begin position="334"/>
        <end position="355"/>
    </location>
</feature>
<evidence type="ECO:0000313" key="11">
    <source>
        <dbReference type="Proteomes" id="UP001204772"/>
    </source>
</evidence>
<feature type="transmembrane region" description="Helical" evidence="8">
    <location>
        <begin position="468"/>
        <end position="488"/>
    </location>
</feature>
<accession>A0ABT1FQN2</accession>
<evidence type="ECO:0000313" key="10">
    <source>
        <dbReference type="EMBL" id="MCP1384081.1"/>
    </source>
</evidence>
<dbReference type="EMBL" id="JAMZEL010000006">
    <property type="protein sequence ID" value="MCP1384081.1"/>
    <property type="molecule type" value="Genomic_DNA"/>
</dbReference>
<dbReference type="Pfam" id="PF13231">
    <property type="entry name" value="PMT_2"/>
    <property type="match status" value="1"/>
</dbReference>
<feature type="transmembrane region" description="Helical" evidence="8">
    <location>
        <begin position="394"/>
        <end position="424"/>
    </location>
</feature>
<evidence type="ECO:0000256" key="8">
    <source>
        <dbReference type="SAM" id="Phobius"/>
    </source>
</evidence>
<keyword evidence="11" id="KW-1185">Reference proteome</keyword>
<dbReference type="RefSeq" id="WP_253529358.1">
    <property type="nucleotide sequence ID" value="NZ_JAMZEL010000006.1"/>
</dbReference>
<dbReference type="EC" id="2.4.-.-" evidence="10"/>
<evidence type="ECO:0000256" key="2">
    <source>
        <dbReference type="ARBA" id="ARBA00022475"/>
    </source>
</evidence>
<feature type="domain" description="Glycosyltransferase RgtA/B/C/D-like" evidence="9">
    <location>
        <begin position="66"/>
        <end position="200"/>
    </location>
</feature>
<dbReference type="GO" id="GO:0016757">
    <property type="term" value="F:glycosyltransferase activity"/>
    <property type="evidence" value="ECO:0007669"/>
    <property type="project" value="UniProtKB-KW"/>
</dbReference>
<feature type="transmembrane region" description="Helical" evidence="8">
    <location>
        <begin position="86"/>
        <end position="105"/>
    </location>
</feature>
<comment type="caution">
    <text evidence="10">The sequence shown here is derived from an EMBL/GenBank/DDBJ whole genome shotgun (WGS) entry which is preliminary data.</text>
</comment>
<comment type="subcellular location">
    <subcellularLocation>
        <location evidence="1">Cell membrane</location>
        <topology evidence="1">Multi-pass membrane protein</topology>
    </subcellularLocation>
</comment>
<evidence type="ECO:0000256" key="3">
    <source>
        <dbReference type="ARBA" id="ARBA00022676"/>
    </source>
</evidence>
<organism evidence="10 11">
    <name type="scientific">Runella salmonicolor</name>
    <dbReference type="NCBI Taxonomy" id="2950278"/>
    <lineage>
        <taxon>Bacteria</taxon>
        <taxon>Pseudomonadati</taxon>
        <taxon>Bacteroidota</taxon>
        <taxon>Cytophagia</taxon>
        <taxon>Cytophagales</taxon>
        <taxon>Spirosomataceae</taxon>
        <taxon>Runella</taxon>
    </lineage>
</organism>
<evidence type="ECO:0000256" key="7">
    <source>
        <dbReference type="ARBA" id="ARBA00023136"/>
    </source>
</evidence>
<dbReference type="InterPro" id="IPR038731">
    <property type="entry name" value="RgtA/B/C-like"/>
</dbReference>
<keyword evidence="6 8" id="KW-1133">Transmembrane helix</keyword>
<feature type="transmembrane region" description="Helical" evidence="8">
    <location>
        <begin position="141"/>
        <end position="157"/>
    </location>
</feature>
<evidence type="ECO:0000256" key="1">
    <source>
        <dbReference type="ARBA" id="ARBA00004651"/>
    </source>
</evidence>
<protein>
    <submittedName>
        <fullName evidence="10">Glycosyltransferase family 39 protein</fullName>
        <ecNumber evidence="10">2.4.-.-</ecNumber>
    </submittedName>
</protein>
<keyword evidence="7 8" id="KW-0472">Membrane</keyword>
<evidence type="ECO:0000256" key="6">
    <source>
        <dbReference type="ARBA" id="ARBA00022989"/>
    </source>
</evidence>
<keyword evidence="2" id="KW-1003">Cell membrane</keyword>
<feature type="transmembrane region" description="Helical" evidence="8">
    <location>
        <begin position="287"/>
        <end position="313"/>
    </location>
</feature>
<keyword evidence="4 10" id="KW-0808">Transferase</keyword>
<name>A0ABT1FQN2_9BACT</name>
<dbReference type="PANTHER" id="PTHR33908">
    <property type="entry name" value="MANNOSYLTRANSFERASE YKCB-RELATED"/>
    <property type="match status" value="1"/>
</dbReference>
<feature type="transmembrane region" description="Helical" evidence="8">
    <location>
        <begin position="187"/>
        <end position="203"/>
    </location>
</feature>
<feature type="transmembrane region" description="Helical" evidence="8">
    <location>
        <begin position="361"/>
        <end position="382"/>
    </location>
</feature>
<dbReference type="Proteomes" id="UP001204772">
    <property type="component" value="Unassembled WGS sequence"/>
</dbReference>
<reference evidence="10 11" key="1">
    <citation type="submission" date="2022-06" db="EMBL/GenBank/DDBJ databases">
        <title>Runella sp. S5 genome sequencing.</title>
        <authorList>
            <person name="Park S."/>
        </authorList>
    </citation>
    <scope>NUCLEOTIDE SEQUENCE [LARGE SCALE GENOMIC DNA]</scope>
    <source>
        <strain evidence="10 11">S5</strain>
    </source>
</reference>
<evidence type="ECO:0000256" key="4">
    <source>
        <dbReference type="ARBA" id="ARBA00022679"/>
    </source>
</evidence>
<dbReference type="PANTHER" id="PTHR33908:SF3">
    <property type="entry name" value="UNDECAPRENYL PHOSPHATE-ALPHA-4-AMINO-4-DEOXY-L-ARABINOSE ARABINOSYL TRANSFERASE"/>
    <property type="match status" value="1"/>
</dbReference>
<dbReference type="InterPro" id="IPR050297">
    <property type="entry name" value="LipidA_mod_glycosyltrf_83"/>
</dbReference>
<feature type="transmembrane region" description="Helical" evidence="8">
    <location>
        <begin position="117"/>
        <end position="135"/>
    </location>
</feature>
<sequence length="597" mass="68333">MKNQSSISIEKPWVVALLAFVFFVPYLGNVHLFDWDEINFAESAREMLATGNYLRVQIDYQPFWEKPPLFIWIQALSMKVFGVNEFAARFPNAVVGIITLLTFYFVGKRLIDARFGFLWALAYLGSVTPHLYFKSGIIDPLFNYFMFLSVLYLIAPLKKETQSSSLRFFLAGIFAGLAVWTKGPVGVGVPTLTLGAFWLIRYFQHRPSDLHPSDGLKPSDGYANSPKPSDGFFSLKNILIYGITAGVLTAGWMLAIIWESGWATFVAFLEYLYRLGATSEADHGQPFYYHFVVVLIGCFPISVLGLPYVSRILTPLLQKLGKAPQEEVTTSEKLSSFTLMMLCLFWVVMIVFSIVTTKIVHYSSLTYFPLSFLAALWLYRWLKNEITWPRWMTVLLLIIGFILSLVLTAVPLIGMYSAAVTPYIDDVFVVANLQAPVEWAGHEWLFGVLYFGTIVFSTILWKNRKLLAIRILFFATALLLFVYGAVVVPKIEGYTQRTVIDFYQSKRGQDVYVWPIGFKSYAQFFYFKKPIGVRLEASNEDWLLNGPVDKPTFLISRLDRAEQFRNHPNLELLKEENGFVFFRRKPDYEKISESLKK</sequence>
<keyword evidence="3 10" id="KW-0328">Glycosyltransferase</keyword>
<evidence type="ECO:0000256" key="5">
    <source>
        <dbReference type="ARBA" id="ARBA00022692"/>
    </source>
</evidence>
<feature type="transmembrane region" description="Helical" evidence="8">
    <location>
        <begin position="238"/>
        <end position="258"/>
    </location>
</feature>
<proteinExistence type="predicted"/>